<dbReference type="SUPFAM" id="SSF51735">
    <property type="entry name" value="NAD(P)-binding Rossmann-fold domains"/>
    <property type="match status" value="1"/>
</dbReference>
<dbReference type="PANTHER" id="PTHR44229:SF4">
    <property type="entry name" value="15-HYDROXYPROSTAGLANDIN DEHYDROGENASE [NAD(+)]"/>
    <property type="match status" value="1"/>
</dbReference>
<proteinExistence type="inferred from homology"/>
<evidence type="ECO:0000256" key="3">
    <source>
        <dbReference type="ARBA" id="ARBA00023002"/>
    </source>
</evidence>
<accession>A0A167LET4</accession>
<keyword evidence="3" id="KW-0560">Oxidoreductase</keyword>
<dbReference type="Gene3D" id="3.40.50.720">
    <property type="entry name" value="NAD(P)-binding Rossmann-like Domain"/>
    <property type="match status" value="1"/>
</dbReference>
<evidence type="ECO:0000256" key="2">
    <source>
        <dbReference type="ARBA" id="ARBA00022857"/>
    </source>
</evidence>
<dbReference type="GO" id="GO:0005737">
    <property type="term" value="C:cytoplasm"/>
    <property type="evidence" value="ECO:0007669"/>
    <property type="project" value="TreeGrafter"/>
</dbReference>
<dbReference type="PRINTS" id="PR00080">
    <property type="entry name" value="SDRFAMILY"/>
</dbReference>
<dbReference type="GeneID" id="30025462"/>
<dbReference type="RefSeq" id="XP_018700087.1">
    <property type="nucleotide sequence ID" value="XM_018852773.1"/>
</dbReference>
<dbReference type="InterPro" id="IPR020904">
    <property type="entry name" value="Sc_DH/Rdtase_CS"/>
</dbReference>
<name>A0A167LET4_CORFA</name>
<evidence type="ECO:0000313" key="5">
    <source>
        <dbReference type="EMBL" id="OAA53002.1"/>
    </source>
</evidence>
<dbReference type="GO" id="GO:0016616">
    <property type="term" value="F:oxidoreductase activity, acting on the CH-OH group of donors, NAD or NADP as acceptor"/>
    <property type="evidence" value="ECO:0007669"/>
    <property type="project" value="TreeGrafter"/>
</dbReference>
<reference evidence="5 6" key="1">
    <citation type="journal article" date="2016" name="Genome Biol. Evol.">
        <title>Divergent and convergent evolution of fungal pathogenicity.</title>
        <authorList>
            <person name="Shang Y."/>
            <person name="Xiao G."/>
            <person name="Zheng P."/>
            <person name="Cen K."/>
            <person name="Zhan S."/>
            <person name="Wang C."/>
        </authorList>
    </citation>
    <scope>NUCLEOTIDE SEQUENCE [LARGE SCALE GENOMIC DNA]</scope>
    <source>
        <strain evidence="5 6">ARSEF 2679</strain>
    </source>
</reference>
<dbReference type="AlphaFoldDB" id="A0A167LET4"/>
<sequence>MVGDFPLSDKIVLVTGGGSGIGLAFCKQALSSGARVVIADLRLTPAAEELAAANKDSVAFLKCDVTNWEDLEAVVPFSETTFGDVPDVYAANAGIGENPRSSFWGDSETGKYTVLDINLVHPIKLTRIAIRTLLGKRKKGVVVVTSSIAGTNGHFGTPLYSASKHGVVGLVKSLAKAEQEANVKVVCVCPGLVATPLLQGVMDGSANVSPDSTLMEPAEIASRIKELVEQGKYPGGTALGVYRTGEAEVVDDGSHSLLEEMAPTDLGSIRKIIEKDGS</sequence>
<dbReference type="Pfam" id="PF00106">
    <property type="entry name" value="adh_short"/>
    <property type="match status" value="1"/>
</dbReference>
<dbReference type="OrthoDB" id="37659at2759"/>
<protein>
    <submittedName>
        <fullName evidence="5">NAD(P)-binding domain protein</fullName>
    </submittedName>
</protein>
<keyword evidence="2" id="KW-0521">NADP</keyword>
<dbReference type="Proteomes" id="UP000076744">
    <property type="component" value="Unassembled WGS sequence"/>
</dbReference>
<evidence type="ECO:0000313" key="6">
    <source>
        <dbReference type="Proteomes" id="UP000076744"/>
    </source>
</evidence>
<dbReference type="PRINTS" id="PR00081">
    <property type="entry name" value="GDHRDH"/>
</dbReference>
<evidence type="ECO:0000256" key="4">
    <source>
        <dbReference type="RuleBase" id="RU000363"/>
    </source>
</evidence>
<comment type="similarity">
    <text evidence="1 4">Belongs to the short-chain dehydrogenases/reductases (SDR) family.</text>
</comment>
<gene>
    <name evidence="5" type="ORF">ISF_09170</name>
</gene>
<comment type="caution">
    <text evidence="5">The sequence shown here is derived from an EMBL/GenBank/DDBJ whole genome shotgun (WGS) entry which is preliminary data.</text>
</comment>
<dbReference type="PROSITE" id="PS00061">
    <property type="entry name" value="ADH_SHORT"/>
    <property type="match status" value="1"/>
</dbReference>
<keyword evidence="6" id="KW-1185">Reference proteome</keyword>
<dbReference type="PANTHER" id="PTHR44229">
    <property type="entry name" value="15-HYDROXYPROSTAGLANDIN DEHYDROGENASE [NAD(+)]"/>
    <property type="match status" value="1"/>
</dbReference>
<dbReference type="InterPro" id="IPR036291">
    <property type="entry name" value="NAD(P)-bd_dom_sf"/>
</dbReference>
<dbReference type="EMBL" id="AZHB01000042">
    <property type="protein sequence ID" value="OAA53002.1"/>
    <property type="molecule type" value="Genomic_DNA"/>
</dbReference>
<dbReference type="InterPro" id="IPR002347">
    <property type="entry name" value="SDR_fam"/>
</dbReference>
<evidence type="ECO:0000256" key="1">
    <source>
        <dbReference type="ARBA" id="ARBA00006484"/>
    </source>
</evidence>
<dbReference type="STRING" id="1081104.A0A167LET4"/>
<organism evidence="5 6">
    <name type="scientific">Cordyceps fumosorosea (strain ARSEF 2679)</name>
    <name type="common">Isaria fumosorosea</name>
    <dbReference type="NCBI Taxonomy" id="1081104"/>
    <lineage>
        <taxon>Eukaryota</taxon>
        <taxon>Fungi</taxon>
        <taxon>Dikarya</taxon>
        <taxon>Ascomycota</taxon>
        <taxon>Pezizomycotina</taxon>
        <taxon>Sordariomycetes</taxon>
        <taxon>Hypocreomycetidae</taxon>
        <taxon>Hypocreales</taxon>
        <taxon>Cordycipitaceae</taxon>
        <taxon>Cordyceps</taxon>
    </lineage>
</organism>